<name>A0AAV4UIG8_9ARAC</name>
<gene>
    <name evidence="1" type="ORF">CDAR_374481</name>
</gene>
<accession>A0AAV4UIG8</accession>
<organism evidence="1 2">
    <name type="scientific">Caerostris darwini</name>
    <dbReference type="NCBI Taxonomy" id="1538125"/>
    <lineage>
        <taxon>Eukaryota</taxon>
        <taxon>Metazoa</taxon>
        <taxon>Ecdysozoa</taxon>
        <taxon>Arthropoda</taxon>
        <taxon>Chelicerata</taxon>
        <taxon>Arachnida</taxon>
        <taxon>Araneae</taxon>
        <taxon>Araneomorphae</taxon>
        <taxon>Entelegynae</taxon>
        <taxon>Araneoidea</taxon>
        <taxon>Araneidae</taxon>
        <taxon>Caerostris</taxon>
    </lineage>
</organism>
<evidence type="ECO:0008006" key="3">
    <source>
        <dbReference type="Google" id="ProtNLM"/>
    </source>
</evidence>
<proteinExistence type="predicted"/>
<dbReference type="AlphaFoldDB" id="A0AAV4UIG8"/>
<sequence>MVGPSPYNVSLAIVATLTMNMLIDCLRLASPCPSHFIPAPILLHEIKRKINNAIKNYYVTQATGKSWNVLLTNPLPGNLPRHVATANFKLLTSHDYLRGHKYRIGISPSPDCPLCSEGKFMDFNHLLIIFCHILLFNHLLSYFFV</sequence>
<keyword evidence="2" id="KW-1185">Reference proteome</keyword>
<protein>
    <recommendedName>
        <fullName evidence="3">Reverse transcriptase</fullName>
    </recommendedName>
</protein>
<evidence type="ECO:0000313" key="2">
    <source>
        <dbReference type="Proteomes" id="UP001054837"/>
    </source>
</evidence>
<dbReference type="EMBL" id="BPLQ01011365">
    <property type="protein sequence ID" value="GIY57640.1"/>
    <property type="molecule type" value="Genomic_DNA"/>
</dbReference>
<dbReference type="Proteomes" id="UP001054837">
    <property type="component" value="Unassembled WGS sequence"/>
</dbReference>
<comment type="caution">
    <text evidence="1">The sequence shown here is derived from an EMBL/GenBank/DDBJ whole genome shotgun (WGS) entry which is preliminary data.</text>
</comment>
<evidence type="ECO:0000313" key="1">
    <source>
        <dbReference type="EMBL" id="GIY57640.1"/>
    </source>
</evidence>
<reference evidence="1 2" key="1">
    <citation type="submission" date="2021-06" db="EMBL/GenBank/DDBJ databases">
        <title>Caerostris darwini draft genome.</title>
        <authorList>
            <person name="Kono N."/>
            <person name="Arakawa K."/>
        </authorList>
    </citation>
    <scope>NUCLEOTIDE SEQUENCE [LARGE SCALE GENOMIC DNA]</scope>
</reference>